<dbReference type="Pfam" id="PF00078">
    <property type="entry name" value="RVT_1"/>
    <property type="match status" value="1"/>
</dbReference>
<dbReference type="Gene3D" id="3.10.10.10">
    <property type="entry name" value="HIV Type 1 Reverse Transcriptase, subunit A, domain 1"/>
    <property type="match status" value="1"/>
</dbReference>
<name>A0A183TR82_SCHSO</name>
<dbReference type="SUPFAM" id="SSF53098">
    <property type="entry name" value="Ribonuclease H-like"/>
    <property type="match status" value="1"/>
</dbReference>
<dbReference type="CDD" id="cd01647">
    <property type="entry name" value="RT_LTR"/>
    <property type="match status" value="1"/>
</dbReference>
<dbReference type="AlphaFoldDB" id="A0A183TR82"/>
<dbReference type="InterPro" id="IPR000477">
    <property type="entry name" value="RT_dom"/>
</dbReference>
<dbReference type="InterPro" id="IPR036397">
    <property type="entry name" value="RNaseH_sf"/>
</dbReference>
<dbReference type="PANTHER" id="PTHR37984">
    <property type="entry name" value="PROTEIN CBG26694"/>
    <property type="match status" value="1"/>
</dbReference>
<dbReference type="Gene3D" id="3.30.70.270">
    <property type="match status" value="1"/>
</dbReference>
<sequence length="202" mass="22975">LLQNNLQPPNGTKVYSVRILQENLSLEKAKKLEKKAEETDDLSTSEPTLPVDEAAQMLTINTHKGLFKYTRLNYGIKTAPSIFQQLMDTMRTNIPGTVAYLDDILVVGRTDEEMLQRLDKVMENLIDYGLKINFKSEFLRKKSATWDLCSRRRMVEVFDVAAATAEVTPKKTEDLISRYGISTEIVTENGTQFTSSVFRQLC</sequence>
<protein>
    <submittedName>
        <fullName evidence="2">Reverse transcriptase domain-containing protein</fullName>
    </submittedName>
</protein>
<dbReference type="GO" id="GO:0006259">
    <property type="term" value="P:DNA metabolic process"/>
    <property type="evidence" value="ECO:0007669"/>
    <property type="project" value="UniProtKB-ARBA"/>
</dbReference>
<dbReference type="GO" id="GO:0003676">
    <property type="term" value="F:nucleic acid binding"/>
    <property type="evidence" value="ECO:0007669"/>
    <property type="project" value="InterPro"/>
</dbReference>
<dbReference type="InterPro" id="IPR043502">
    <property type="entry name" value="DNA/RNA_pol_sf"/>
</dbReference>
<dbReference type="InterPro" id="IPR012337">
    <property type="entry name" value="RNaseH-like_sf"/>
</dbReference>
<evidence type="ECO:0000313" key="2">
    <source>
        <dbReference type="WBParaSite" id="SSLN_0001970001-mRNA-1"/>
    </source>
</evidence>
<organism evidence="2">
    <name type="scientific">Schistocephalus solidus</name>
    <name type="common">Tapeworm</name>
    <dbReference type="NCBI Taxonomy" id="70667"/>
    <lineage>
        <taxon>Eukaryota</taxon>
        <taxon>Metazoa</taxon>
        <taxon>Spiralia</taxon>
        <taxon>Lophotrochozoa</taxon>
        <taxon>Platyhelminthes</taxon>
        <taxon>Cestoda</taxon>
        <taxon>Eucestoda</taxon>
        <taxon>Diphyllobothriidea</taxon>
        <taxon>Diphyllobothriidae</taxon>
        <taxon>Schistocephalus</taxon>
    </lineage>
</organism>
<dbReference type="PANTHER" id="PTHR37984:SF5">
    <property type="entry name" value="PROTEIN NYNRIN-LIKE"/>
    <property type="match status" value="1"/>
</dbReference>
<reference evidence="2" key="1">
    <citation type="submission" date="2016-06" db="UniProtKB">
        <authorList>
            <consortium name="WormBaseParasite"/>
        </authorList>
    </citation>
    <scope>IDENTIFICATION</scope>
</reference>
<accession>A0A183TR82</accession>
<dbReference type="Gene3D" id="3.30.420.10">
    <property type="entry name" value="Ribonuclease H-like superfamily/Ribonuclease H"/>
    <property type="match status" value="1"/>
</dbReference>
<feature type="domain" description="Reverse transcriptase" evidence="1">
    <location>
        <begin position="55"/>
        <end position="139"/>
    </location>
</feature>
<proteinExistence type="predicted"/>
<dbReference type="InterPro" id="IPR043128">
    <property type="entry name" value="Rev_trsase/Diguanyl_cyclase"/>
</dbReference>
<dbReference type="WBParaSite" id="SSLN_0001970001-mRNA-1">
    <property type="protein sequence ID" value="SSLN_0001970001-mRNA-1"/>
    <property type="gene ID" value="SSLN_0001970001"/>
</dbReference>
<dbReference type="InterPro" id="IPR050951">
    <property type="entry name" value="Retrovirus_Pol_polyprotein"/>
</dbReference>
<dbReference type="SUPFAM" id="SSF56672">
    <property type="entry name" value="DNA/RNA polymerases"/>
    <property type="match status" value="1"/>
</dbReference>
<evidence type="ECO:0000259" key="1">
    <source>
        <dbReference type="Pfam" id="PF00078"/>
    </source>
</evidence>